<organism evidence="1 2">
    <name type="scientific">Aspergillus brasiliensis</name>
    <dbReference type="NCBI Taxonomy" id="319629"/>
    <lineage>
        <taxon>Eukaryota</taxon>
        <taxon>Fungi</taxon>
        <taxon>Dikarya</taxon>
        <taxon>Ascomycota</taxon>
        <taxon>Pezizomycotina</taxon>
        <taxon>Eurotiomycetes</taxon>
        <taxon>Eurotiomycetidae</taxon>
        <taxon>Eurotiales</taxon>
        <taxon>Aspergillaceae</taxon>
        <taxon>Aspergillus</taxon>
        <taxon>Aspergillus subgen. Circumdati</taxon>
    </lineage>
</organism>
<name>A0A9W6DM02_9EURO</name>
<accession>A0A9W6DM02</accession>
<protein>
    <submittedName>
        <fullName evidence="1">Uncharacterized protein</fullName>
    </submittedName>
</protein>
<dbReference type="EMBL" id="BROQ01000040">
    <property type="protein sequence ID" value="GKZ21498.1"/>
    <property type="molecule type" value="Genomic_DNA"/>
</dbReference>
<dbReference type="Proteomes" id="UP001143548">
    <property type="component" value="Unassembled WGS sequence"/>
</dbReference>
<evidence type="ECO:0000313" key="2">
    <source>
        <dbReference type="Proteomes" id="UP001143548"/>
    </source>
</evidence>
<comment type="caution">
    <text evidence="1">The sequence shown here is derived from an EMBL/GenBank/DDBJ whole genome shotgun (WGS) entry which is preliminary data.</text>
</comment>
<proteinExistence type="predicted"/>
<gene>
    <name evidence="1" type="ORF">AbraCBS73388_007394</name>
</gene>
<dbReference type="AlphaFoldDB" id="A0A9W6DM02"/>
<evidence type="ECO:0000313" key="1">
    <source>
        <dbReference type="EMBL" id="GKZ21498.1"/>
    </source>
</evidence>
<sequence length="149" mass="16194">MSSIVVINGADAITPTTQEGAGAYTDLAGSNVSSQHPMVAGIWDLADLDEPTPEFEAEWDEMKYVIAGEQLLMRTTIVAPLLTVDDRRIDFEEWSDGGSQQLESRKYALDTHRLENVHSQVQGSAGCVCGTAISKGGVHVELREADRFV</sequence>
<reference evidence="1" key="1">
    <citation type="submission" date="2022-07" db="EMBL/GenBank/DDBJ databases">
        <title>Taxonomy of Aspergillus series Nigri: significant species reduction supported by multi-species coalescent approaches.</title>
        <authorList>
            <person name="Bian C."/>
            <person name="Kusuya Y."/>
            <person name="Sklenar F."/>
            <person name="D'hooge E."/>
            <person name="Yaguchi T."/>
            <person name="Takahashi H."/>
            <person name="Hubka V."/>
        </authorList>
    </citation>
    <scope>NUCLEOTIDE SEQUENCE</scope>
    <source>
        <strain evidence="1">CBS 733.88</strain>
    </source>
</reference>